<dbReference type="Gene3D" id="3.30.420.10">
    <property type="entry name" value="Ribonuclease H-like superfamily/Ribonuclease H"/>
    <property type="match status" value="1"/>
</dbReference>
<dbReference type="Pfam" id="PF20700">
    <property type="entry name" value="Mutator"/>
    <property type="match status" value="1"/>
</dbReference>
<dbReference type="OrthoDB" id="6108323at2759"/>
<dbReference type="GO" id="GO:0005737">
    <property type="term" value="C:cytoplasm"/>
    <property type="evidence" value="ECO:0007669"/>
    <property type="project" value="TreeGrafter"/>
</dbReference>
<protein>
    <recommendedName>
        <fullName evidence="8">Exonuclease domain-containing protein</fullName>
    </recommendedName>
</protein>
<dbReference type="Proteomes" id="UP000683360">
    <property type="component" value="Unassembled WGS sequence"/>
</dbReference>
<dbReference type="GO" id="GO:0006308">
    <property type="term" value="P:DNA catabolic process"/>
    <property type="evidence" value="ECO:0007669"/>
    <property type="project" value="TreeGrafter"/>
</dbReference>
<dbReference type="SUPFAM" id="SSF53098">
    <property type="entry name" value="Ribonuclease H-like"/>
    <property type="match status" value="1"/>
</dbReference>
<comment type="caution">
    <text evidence="9">The sequence shown here is derived from an EMBL/GenBank/DDBJ whole genome shotgun (WGS) entry which is preliminary data.</text>
</comment>
<organism evidence="9 10">
    <name type="scientific">Mytilus edulis</name>
    <name type="common">Blue mussel</name>
    <dbReference type="NCBI Taxonomy" id="6550"/>
    <lineage>
        <taxon>Eukaryota</taxon>
        <taxon>Metazoa</taxon>
        <taxon>Spiralia</taxon>
        <taxon>Lophotrochozoa</taxon>
        <taxon>Mollusca</taxon>
        <taxon>Bivalvia</taxon>
        <taxon>Autobranchia</taxon>
        <taxon>Pteriomorphia</taxon>
        <taxon>Mytilida</taxon>
        <taxon>Mytiloidea</taxon>
        <taxon>Mytilidae</taxon>
        <taxon>Mytilinae</taxon>
        <taxon>Mytilus</taxon>
    </lineage>
</organism>
<dbReference type="GO" id="GO:0046872">
    <property type="term" value="F:metal ion binding"/>
    <property type="evidence" value="ECO:0007669"/>
    <property type="project" value="UniProtKB-KW"/>
</dbReference>
<evidence type="ECO:0000313" key="10">
    <source>
        <dbReference type="Proteomes" id="UP000683360"/>
    </source>
</evidence>
<dbReference type="EMBL" id="CAJPWZ010001230">
    <property type="protein sequence ID" value="CAG2210395.1"/>
    <property type="molecule type" value="Genomic_DNA"/>
</dbReference>
<keyword evidence="4" id="KW-0378">Hydrolase</keyword>
<dbReference type="InterPro" id="IPR012337">
    <property type="entry name" value="RNaseH-like_sf"/>
</dbReference>
<keyword evidence="2" id="KW-0540">Nuclease</keyword>
<evidence type="ECO:0000256" key="2">
    <source>
        <dbReference type="ARBA" id="ARBA00022722"/>
    </source>
</evidence>
<dbReference type="InterPro" id="IPR036397">
    <property type="entry name" value="RNaseH_sf"/>
</dbReference>
<dbReference type="AlphaFoldDB" id="A0A8S3RW68"/>
<evidence type="ECO:0000256" key="5">
    <source>
        <dbReference type="ARBA" id="ARBA00022839"/>
    </source>
</evidence>
<keyword evidence="5" id="KW-0269">Exonuclease</keyword>
<evidence type="ECO:0000313" key="9">
    <source>
        <dbReference type="EMBL" id="CAG2210395.1"/>
    </source>
</evidence>
<evidence type="ECO:0000256" key="6">
    <source>
        <dbReference type="ARBA" id="ARBA00022842"/>
    </source>
</evidence>
<dbReference type="PANTHER" id="PTHR13058">
    <property type="entry name" value="THREE PRIME REPAIR EXONUCLEASE 1, 2"/>
    <property type="match status" value="1"/>
</dbReference>
<accession>A0A8S3RW68</accession>
<gene>
    <name evidence="9" type="ORF">MEDL_24486</name>
</gene>
<evidence type="ECO:0000256" key="4">
    <source>
        <dbReference type="ARBA" id="ARBA00022801"/>
    </source>
</evidence>
<dbReference type="InterPro" id="IPR006133">
    <property type="entry name" value="DNA-dir_DNA_pol_B_exonuc"/>
</dbReference>
<comment type="cofactor">
    <cofactor evidence="1">
        <name>Mg(2+)</name>
        <dbReference type="ChEBI" id="CHEBI:18420"/>
    </cofactor>
</comment>
<evidence type="ECO:0000256" key="7">
    <source>
        <dbReference type="ARBA" id="ARBA00025769"/>
    </source>
</evidence>
<dbReference type="InterPro" id="IPR049012">
    <property type="entry name" value="Mutator_transp_dom"/>
</dbReference>
<name>A0A8S3RW68_MYTED</name>
<dbReference type="InterPro" id="IPR040393">
    <property type="entry name" value="TREX1/2"/>
</dbReference>
<dbReference type="GO" id="GO:0003676">
    <property type="term" value="F:nucleic acid binding"/>
    <property type="evidence" value="ECO:0007669"/>
    <property type="project" value="InterPro"/>
</dbReference>
<dbReference type="Pfam" id="PF03104">
    <property type="entry name" value="DNA_pol_B_exo1"/>
    <property type="match status" value="1"/>
</dbReference>
<proteinExistence type="inferred from homology"/>
<dbReference type="InterPro" id="IPR013520">
    <property type="entry name" value="Ribonucl_H"/>
</dbReference>
<sequence length="852" mass="95962">MLRSKTGKFQSKKSFVKQFKAQESKRNISVSHPVDEPITEDHNYVHANTYPVFSDSDLELGASCTIDPSLNDDWKTGRRVVELQALAQQMFCTSCDARLHLTDIESERRYGLGSILFIRCQNSVCSSLNDVKTGKRNNGTFDINSKLALAMVHTGMGPVQINNLLATLNLPPVVPSTLKRREQKIDTTLETVAKKSCLEAQKEEIEKGNGKMEVSFDGGWQKRGTGWNYNSNTGHASLIGKETGKVLQFSLRSKSCQICALHQSKNHTIPVHECSKNWDGSSKAMEPDMAISMARELEETGCAIDVIHGDNDSTTTSRLKAVFPSIEKKDDSNHTKKGITSKLYKLSHKYKVLKQPNVISYIGRCFMYAIKECQTKEPESLRKSLDIIVPHLYGDHSLCANEDVTWCSYQKNPSQFRYRSLPQGKPLTCPSLQTDLKAIVNSQKDRAACLTNLGSTQANENFNFIVSTKAPKNKSFGSSKSLTGRISASVLQKNEGHKYLEKVNKAVGLSPGEFTFRMALKIAAKRKLQKAKQISLQAKRKPSVKKILKSRKEATKEIHEGVTYSEAAELHQDEELTQTTEIPNRLTLPENQFTYVVFDTETTGRGRNSDILQIAAGNDFNVYAQPRCEISEQASAVNMLRYDRGTNTMFHRGIPVLSKPIQEALLDFIEYLKKVPQPVLVGHNACNFDIPIVCNRMSEFKLFSEFSSHVFGFVDTLKISKRIFQKSDVGNYKQENLVSKLLTNCTYQAHDAKEDVRVLTTLFTEKIEKEVLDEDLFHISFHDVKKRYDEILQQKFMSLAAVTKLARNGVSPLHLRLAHNRNSGLKLLLTDLHIRLTNKNLTSVISFLEKEE</sequence>
<feature type="domain" description="Exonuclease" evidence="8">
    <location>
        <begin position="594"/>
        <end position="772"/>
    </location>
</feature>
<keyword evidence="6" id="KW-0460">Magnesium</keyword>
<reference evidence="9" key="1">
    <citation type="submission" date="2021-03" db="EMBL/GenBank/DDBJ databases">
        <authorList>
            <person name="Bekaert M."/>
        </authorList>
    </citation>
    <scope>NUCLEOTIDE SEQUENCE</scope>
</reference>
<dbReference type="PANTHER" id="PTHR13058:SF22">
    <property type="entry name" value="EXODEOXYRIBONUCLEASE III"/>
    <property type="match status" value="1"/>
</dbReference>
<evidence type="ECO:0000256" key="3">
    <source>
        <dbReference type="ARBA" id="ARBA00022723"/>
    </source>
</evidence>
<dbReference type="SMART" id="SM00479">
    <property type="entry name" value="EXOIII"/>
    <property type="match status" value="1"/>
</dbReference>
<keyword evidence="10" id="KW-1185">Reference proteome</keyword>
<evidence type="ECO:0000259" key="8">
    <source>
        <dbReference type="SMART" id="SM00479"/>
    </source>
</evidence>
<evidence type="ECO:0000256" key="1">
    <source>
        <dbReference type="ARBA" id="ARBA00001946"/>
    </source>
</evidence>
<keyword evidence="3" id="KW-0479">Metal-binding</keyword>
<comment type="similarity">
    <text evidence="7">Belongs to the exonuclease superfamily. TREX family.</text>
</comment>
<dbReference type="GO" id="GO:0008296">
    <property type="term" value="F:3'-5'-DNA exonuclease activity"/>
    <property type="evidence" value="ECO:0007669"/>
    <property type="project" value="TreeGrafter"/>
</dbReference>
<dbReference type="CDD" id="cd06127">
    <property type="entry name" value="DEDDh"/>
    <property type="match status" value="1"/>
</dbReference>